<dbReference type="PANTHER" id="PTHR23504:SF15">
    <property type="entry name" value="MAJOR FACILITATOR SUPERFAMILY (MFS) PROFILE DOMAIN-CONTAINING PROTEIN"/>
    <property type="match status" value="1"/>
</dbReference>
<keyword evidence="9" id="KW-1185">Reference proteome</keyword>
<keyword evidence="5 6" id="KW-0472">Membrane</keyword>
<reference evidence="8 9" key="1">
    <citation type="submission" date="2018-02" db="EMBL/GenBank/DDBJ databases">
        <title>The genomes of Aspergillus section Nigri reveals drivers in fungal speciation.</title>
        <authorList>
            <consortium name="DOE Joint Genome Institute"/>
            <person name="Vesth T.C."/>
            <person name="Nybo J."/>
            <person name="Theobald S."/>
            <person name="Brandl J."/>
            <person name="Frisvad J.C."/>
            <person name="Nielsen K.F."/>
            <person name="Lyhne E.K."/>
            <person name="Kogle M.E."/>
            <person name="Kuo A."/>
            <person name="Riley R."/>
            <person name="Clum A."/>
            <person name="Nolan M."/>
            <person name="Lipzen A."/>
            <person name="Salamov A."/>
            <person name="Henrissat B."/>
            <person name="Wiebenga A."/>
            <person name="De vries R.P."/>
            <person name="Grigoriev I.V."/>
            <person name="Mortensen U.H."/>
            <person name="Andersen M.R."/>
            <person name="Baker S.E."/>
        </authorList>
    </citation>
    <scope>NUCLEOTIDE SEQUENCE [LARGE SCALE GENOMIC DNA]</scope>
    <source>
        <strain evidence="8 9">CBS 121057</strain>
    </source>
</reference>
<evidence type="ECO:0000256" key="2">
    <source>
        <dbReference type="ARBA" id="ARBA00022448"/>
    </source>
</evidence>
<dbReference type="InterPro" id="IPR036259">
    <property type="entry name" value="MFS_trans_sf"/>
</dbReference>
<feature type="transmembrane region" description="Helical" evidence="6">
    <location>
        <begin position="138"/>
        <end position="161"/>
    </location>
</feature>
<dbReference type="Proteomes" id="UP000248423">
    <property type="component" value="Unassembled WGS sequence"/>
</dbReference>
<organism evidence="8 9">
    <name type="scientific">Aspergillus sclerotiicarbonarius (strain CBS 121057 / IBT 28362)</name>
    <dbReference type="NCBI Taxonomy" id="1448318"/>
    <lineage>
        <taxon>Eukaryota</taxon>
        <taxon>Fungi</taxon>
        <taxon>Dikarya</taxon>
        <taxon>Ascomycota</taxon>
        <taxon>Pezizomycotina</taxon>
        <taxon>Eurotiomycetes</taxon>
        <taxon>Eurotiomycetidae</taxon>
        <taxon>Eurotiales</taxon>
        <taxon>Aspergillaceae</taxon>
        <taxon>Aspergillus</taxon>
        <taxon>Aspergillus subgen. Circumdati</taxon>
    </lineage>
</organism>
<proteinExistence type="predicted"/>
<feature type="transmembrane region" description="Helical" evidence="6">
    <location>
        <begin position="428"/>
        <end position="447"/>
    </location>
</feature>
<keyword evidence="2" id="KW-0813">Transport</keyword>
<evidence type="ECO:0000256" key="5">
    <source>
        <dbReference type="ARBA" id="ARBA00023136"/>
    </source>
</evidence>
<evidence type="ECO:0000256" key="3">
    <source>
        <dbReference type="ARBA" id="ARBA00022692"/>
    </source>
</evidence>
<feature type="transmembrane region" description="Helical" evidence="6">
    <location>
        <begin position="245"/>
        <end position="262"/>
    </location>
</feature>
<evidence type="ECO:0000256" key="1">
    <source>
        <dbReference type="ARBA" id="ARBA00004141"/>
    </source>
</evidence>
<sequence>MNVPVTRTLIVVGLIALMEPISATMLFPFVYFMVKDFDPSDVEHIGLRAGLITSAFFIPQMITTIPYGIISDRYGRKPVLLAGLIGSAVFLCLFGLSRSLPWAIFSRALCGFFNGNTPITRTVAGEVADRAHLNQGKVFAIFGLTGALGYVVGPMIGGALANPAELYGLQGPGNIFATYPYLLPCLVGTLIILTITIISLFLLEETNDLVLCKKPGGETADEAQPLLSSSTESDSKRNGLLSRPMIALMVSILFMSLHAIAFDEGLPVFLASPSTTSPPVGLGFTSAQIARTLSFMSPVLLLAQFVGYPMLSRYLSSLSLWRWSAAIFILFYPLFCFLPRLTAPSADRPVLWAALMLVLAGRFVANVVAYTSMAVMLNQMSPPGKKGTTMGMAQTGMSLGRAVGPALGGMVWSWSLANGLPFPFDSHALFYLLAALGCLQGISSLWITKVASAGA</sequence>
<evidence type="ECO:0000313" key="9">
    <source>
        <dbReference type="Proteomes" id="UP000248423"/>
    </source>
</evidence>
<dbReference type="VEuPathDB" id="FungiDB:BO78DRAFT_330778"/>
<dbReference type="InterPro" id="IPR020846">
    <property type="entry name" value="MFS_dom"/>
</dbReference>
<feature type="transmembrane region" description="Helical" evidence="6">
    <location>
        <begin position="282"/>
        <end position="308"/>
    </location>
</feature>
<dbReference type="OrthoDB" id="419616at2759"/>
<feature type="transmembrane region" description="Helical" evidence="6">
    <location>
        <begin position="46"/>
        <end position="67"/>
    </location>
</feature>
<accession>A0A319F7S7</accession>
<dbReference type="GO" id="GO:0016020">
    <property type="term" value="C:membrane"/>
    <property type="evidence" value="ECO:0007669"/>
    <property type="project" value="UniProtKB-SubCell"/>
</dbReference>
<gene>
    <name evidence="8" type="ORF">BO78DRAFT_330778</name>
</gene>
<comment type="subcellular location">
    <subcellularLocation>
        <location evidence="1">Membrane</location>
        <topology evidence="1">Multi-pass membrane protein</topology>
    </subcellularLocation>
</comment>
<dbReference type="EMBL" id="KZ826315">
    <property type="protein sequence ID" value="PYI12319.1"/>
    <property type="molecule type" value="Genomic_DNA"/>
</dbReference>
<dbReference type="SUPFAM" id="SSF103473">
    <property type="entry name" value="MFS general substrate transporter"/>
    <property type="match status" value="1"/>
</dbReference>
<evidence type="ECO:0000256" key="4">
    <source>
        <dbReference type="ARBA" id="ARBA00022989"/>
    </source>
</evidence>
<dbReference type="GO" id="GO:0022857">
    <property type="term" value="F:transmembrane transporter activity"/>
    <property type="evidence" value="ECO:0007669"/>
    <property type="project" value="InterPro"/>
</dbReference>
<dbReference type="InterPro" id="IPR011701">
    <property type="entry name" value="MFS"/>
</dbReference>
<dbReference type="Pfam" id="PF07690">
    <property type="entry name" value="MFS_1"/>
    <property type="match status" value="1"/>
</dbReference>
<name>A0A319F7S7_ASPSB</name>
<evidence type="ECO:0000313" key="8">
    <source>
        <dbReference type="EMBL" id="PYI12319.1"/>
    </source>
</evidence>
<keyword evidence="3 6" id="KW-0812">Transmembrane</keyword>
<evidence type="ECO:0000256" key="6">
    <source>
        <dbReference type="SAM" id="Phobius"/>
    </source>
</evidence>
<dbReference type="CDD" id="cd17330">
    <property type="entry name" value="MFS_SLC46_TetA_like"/>
    <property type="match status" value="1"/>
</dbReference>
<feature type="transmembrane region" description="Helical" evidence="6">
    <location>
        <begin position="79"/>
        <end position="97"/>
    </location>
</feature>
<feature type="transmembrane region" description="Helical" evidence="6">
    <location>
        <begin position="12"/>
        <end position="34"/>
    </location>
</feature>
<dbReference type="PANTHER" id="PTHR23504">
    <property type="entry name" value="MAJOR FACILITATOR SUPERFAMILY DOMAIN-CONTAINING PROTEIN 10"/>
    <property type="match status" value="1"/>
</dbReference>
<dbReference type="AlphaFoldDB" id="A0A319F7S7"/>
<feature type="transmembrane region" description="Helical" evidence="6">
    <location>
        <begin position="352"/>
        <end position="377"/>
    </location>
</feature>
<feature type="transmembrane region" description="Helical" evidence="6">
    <location>
        <begin position="320"/>
        <end position="340"/>
    </location>
</feature>
<protein>
    <submittedName>
        <fullName evidence="8">MFS general substrate transporter</fullName>
    </submittedName>
</protein>
<feature type="domain" description="Major facilitator superfamily (MFS) profile" evidence="7">
    <location>
        <begin position="8"/>
        <end position="452"/>
    </location>
</feature>
<dbReference type="PROSITE" id="PS50850">
    <property type="entry name" value="MFS"/>
    <property type="match status" value="1"/>
</dbReference>
<evidence type="ECO:0000259" key="7">
    <source>
        <dbReference type="PROSITE" id="PS50850"/>
    </source>
</evidence>
<feature type="transmembrane region" description="Helical" evidence="6">
    <location>
        <begin position="398"/>
        <end position="416"/>
    </location>
</feature>
<keyword evidence="4 6" id="KW-1133">Transmembrane helix</keyword>
<dbReference type="Gene3D" id="1.20.1250.20">
    <property type="entry name" value="MFS general substrate transporter like domains"/>
    <property type="match status" value="1"/>
</dbReference>
<feature type="transmembrane region" description="Helical" evidence="6">
    <location>
        <begin position="181"/>
        <end position="203"/>
    </location>
</feature>